<protein>
    <recommendedName>
        <fullName evidence="3">C2 domain-containing protein</fullName>
    </recommendedName>
</protein>
<reference evidence="4 5" key="1">
    <citation type="journal article" date="2019" name="Sci. Rep.">
        <title>Comparative genomics of chytrid fungi reveal insights into the obligate biotrophic and pathogenic lifestyle of Synchytrium endobioticum.</title>
        <authorList>
            <person name="van de Vossenberg B.T.L.H."/>
            <person name="Warris S."/>
            <person name="Nguyen H.D.T."/>
            <person name="van Gent-Pelzer M.P.E."/>
            <person name="Joly D.L."/>
            <person name="van de Geest H.C."/>
            <person name="Bonants P.J.M."/>
            <person name="Smith D.S."/>
            <person name="Levesque C.A."/>
            <person name="van der Lee T.A.J."/>
        </authorList>
    </citation>
    <scope>NUCLEOTIDE SEQUENCE [LARGE SCALE GENOMIC DNA]</scope>
    <source>
        <strain evidence="4 5">MB42</strain>
    </source>
</reference>
<dbReference type="InterPro" id="IPR000008">
    <property type="entry name" value="C2_dom"/>
</dbReference>
<dbReference type="PANTHER" id="PTHR13076:SF9">
    <property type="entry name" value="COILED-COIL AND C2 DOMAIN-CONTAINING PROTEIN 1-LIKE"/>
    <property type="match status" value="1"/>
</dbReference>
<feature type="domain" description="C2" evidence="3">
    <location>
        <begin position="474"/>
        <end position="618"/>
    </location>
</feature>
<feature type="region of interest" description="Disordered" evidence="2">
    <location>
        <begin position="260"/>
        <end position="282"/>
    </location>
</feature>
<feature type="compositionally biased region" description="Polar residues" evidence="2">
    <location>
        <begin position="348"/>
        <end position="391"/>
    </location>
</feature>
<dbReference type="PROSITE" id="PS50004">
    <property type="entry name" value="C2"/>
    <property type="match status" value="1"/>
</dbReference>
<dbReference type="SMART" id="SM00685">
    <property type="entry name" value="DM14"/>
    <property type="match status" value="1"/>
</dbReference>
<organism evidence="4 5">
    <name type="scientific">Synchytrium endobioticum</name>
    <dbReference type="NCBI Taxonomy" id="286115"/>
    <lineage>
        <taxon>Eukaryota</taxon>
        <taxon>Fungi</taxon>
        <taxon>Fungi incertae sedis</taxon>
        <taxon>Chytridiomycota</taxon>
        <taxon>Chytridiomycota incertae sedis</taxon>
        <taxon>Chytridiomycetes</taxon>
        <taxon>Synchytriales</taxon>
        <taxon>Synchytriaceae</taxon>
        <taxon>Synchytrium</taxon>
    </lineage>
</organism>
<feature type="compositionally biased region" description="Low complexity" evidence="2">
    <location>
        <begin position="687"/>
        <end position="707"/>
    </location>
</feature>
<dbReference type="SUPFAM" id="SSF49562">
    <property type="entry name" value="C2 domain (Calcium/lipid-binding domain, CaLB)"/>
    <property type="match status" value="1"/>
</dbReference>
<feature type="region of interest" description="Disordered" evidence="2">
    <location>
        <begin position="142"/>
        <end position="170"/>
    </location>
</feature>
<dbReference type="STRING" id="286115.A0A507DMD6"/>
<feature type="compositionally biased region" description="Low complexity" evidence="2">
    <location>
        <begin position="260"/>
        <end position="271"/>
    </location>
</feature>
<dbReference type="AlphaFoldDB" id="A0A507DMD6"/>
<feature type="region of interest" description="Disordered" evidence="2">
    <location>
        <begin position="337"/>
        <end position="391"/>
    </location>
</feature>
<accession>A0A507DMD6</accession>
<dbReference type="Gene3D" id="2.60.40.150">
    <property type="entry name" value="C2 domain"/>
    <property type="match status" value="1"/>
</dbReference>
<feature type="compositionally biased region" description="Polar residues" evidence="2">
    <location>
        <begin position="127"/>
        <end position="137"/>
    </location>
</feature>
<dbReference type="InterPro" id="IPR006608">
    <property type="entry name" value="CC2D1A/B_DM14"/>
</dbReference>
<keyword evidence="5" id="KW-1185">Reference proteome</keyword>
<feature type="compositionally biased region" description="Polar residues" evidence="2">
    <location>
        <begin position="142"/>
        <end position="154"/>
    </location>
</feature>
<evidence type="ECO:0000259" key="3">
    <source>
        <dbReference type="PROSITE" id="PS50004"/>
    </source>
</evidence>
<name>A0A507DMD6_9FUNG</name>
<feature type="region of interest" description="Disordered" evidence="2">
    <location>
        <begin position="664"/>
        <end position="709"/>
    </location>
</feature>
<dbReference type="GO" id="GO:0001227">
    <property type="term" value="F:DNA-binding transcription repressor activity, RNA polymerase II-specific"/>
    <property type="evidence" value="ECO:0007669"/>
    <property type="project" value="InterPro"/>
</dbReference>
<dbReference type="InterPro" id="IPR039725">
    <property type="entry name" value="CC2D1A/B"/>
</dbReference>
<dbReference type="InterPro" id="IPR035892">
    <property type="entry name" value="C2_domain_sf"/>
</dbReference>
<evidence type="ECO:0000313" key="5">
    <source>
        <dbReference type="Proteomes" id="UP000317494"/>
    </source>
</evidence>
<gene>
    <name evidence="4" type="ORF">SeMB42_g01158</name>
</gene>
<dbReference type="PANTHER" id="PTHR13076">
    <property type="entry name" value="COILED-COIL AND C2 DOMAIN-CONTAINING PROTEIN 1-LIKE"/>
    <property type="match status" value="1"/>
</dbReference>
<evidence type="ECO:0000256" key="2">
    <source>
        <dbReference type="SAM" id="MobiDB-lite"/>
    </source>
</evidence>
<dbReference type="EMBL" id="QEAN01000027">
    <property type="protein sequence ID" value="TPX52832.1"/>
    <property type="molecule type" value="Genomic_DNA"/>
</dbReference>
<feature type="region of interest" description="Disordered" evidence="2">
    <location>
        <begin position="118"/>
        <end position="137"/>
    </location>
</feature>
<comment type="caution">
    <text evidence="4">The sequence shown here is derived from an EMBL/GenBank/DDBJ whole genome shotgun (WGS) entry which is preliminary data.</text>
</comment>
<evidence type="ECO:0000313" key="4">
    <source>
        <dbReference type="EMBL" id="TPX52832.1"/>
    </source>
</evidence>
<dbReference type="VEuPathDB" id="FungiDB:SeMB42_g01158"/>
<dbReference type="Proteomes" id="UP000317494">
    <property type="component" value="Unassembled WGS sequence"/>
</dbReference>
<sequence length="868" mass="93765">MITKMWGFDTHSNLDLYFGGLNLHDDTGLDDPELLAELEAMTIVTRLTAPKQPVAATTTQAANDGGPSVAQEEEQLVEITLPDLSDVLDDAEPNVHITDQDLQDPDLLAELFAVTGTGSGDSSGSTASHADQNTGAISSTINSGIRSVNSNNVAPIQPPKSEPSTATTPNATLLHSSCTFVPPPRSESITSNEAEKVNAVNRKRAGDIKGALESRDAFRALEARLSQIQNTSKVPLPLISCNSMGSASSSVNNSPVNPVPHQTQLQQDTTLHNSPTKASVDKRSGVLSILQQRQDDYKKAALTYRDAQNLVKAQEMLSVYKSLNGAIATVKRTGDLPTTFQLPPPPSSSNAVSLTPTAQVQPVSTVSPNKSSTSGKPKVSTMSLKKQTPSSPVFTAPVNISPVAASSTDASMRDVWQYLAKTLQSQVSLGSSLASRYLKAGRKDLASEFHKLGRDAATDLSIVMSLPQQPESKPPFFTYKNVTYEYEHVNTDIPAEELEITIIAGHGLGTRLVRGEEVCAYTMYDIGWPTDANGAVTAHAKGETPIANNKSANPVFNFKKNVTIEKSRAFQRYLERRSATFDVMHSRGMSLIWRPICLGRANVPVAGLLKSAEVHESVELVDPENSRRRTGGRLEVRFRMRQAFLGPELISKSHRWLTLDSKASNAMPTAPHKDSNDALTELSPNDAARQSSSQSPSPRISSPRVSAEPLSVANAIQPSPDRKAAPSPTPVAAAAVIDDSDMDALEMRFMSADSTASNAVVEAEHNQIATQINSLKAQRKVIPEELVDREREYQMRMELLVTLVSVGQLTMSAYIAQVKESIKSTRAQAVAFKKGGRVDLAKKALIRVHIMENEVKEVEDAQNSQDAQ</sequence>
<evidence type="ECO:0000256" key="1">
    <source>
        <dbReference type="ARBA" id="ARBA00010672"/>
    </source>
</evidence>
<comment type="similarity">
    <text evidence="1">Belongs to the CC2D1 family.</text>
</comment>
<proteinExistence type="inferred from homology"/>